<evidence type="ECO:0000313" key="4">
    <source>
        <dbReference type="Proteomes" id="UP000310506"/>
    </source>
</evidence>
<proteinExistence type="predicted"/>
<dbReference type="PANTHER" id="PTHR46401">
    <property type="entry name" value="GLYCOSYLTRANSFERASE WBBK-RELATED"/>
    <property type="match status" value="1"/>
</dbReference>
<evidence type="ECO:0000259" key="2">
    <source>
        <dbReference type="Pfam" id="PF00534"/>
    </source>
</evidence>
<dbReference type="Proteomes" id="UP000310506">
    <property type="component" value="Unassembled WGS sequence"/>
</dbReference>
<dbReference type="RefSeq" id="WP_136137860.1">
    <property type="nucleotide sequence ID" value="NZ_SDGV01000035.1"/>
</dbReference>
<comment type="caution">
    <text evidence="3">The sequence shown here is derived from an EMBL/GenBank/DDBJ whole genome shotgun (WGS) entry which is preliminary data.</text>
</comment>
<protein>
    <submittedName>
        <fullName evidence="3">Glycosyltransferase</fullName>
    </submittedName>
</protein>
<dbReference type="Gene3D" id="3.40.50.2000">
    <property type="entry name" value="Glycogen Phosphorylase B"/>
    <property type="match status" value="2"/>
</dbReference>
<dbReference type="EMBL" id="SDGV01000035">
    <property type="protein sequence ID" value="THB60159.1"/>
    <property type="molecule type" value="Genomic_DNA"/>
</dbReference>
<dbReference type="SUPFAM" id="SSF53756">
    <property type="entry name" value="UDP-Glycosyltransferase/glycogen phosphorylase"/>
    <property type="match status" value="1"/>
</dbReference>
<organism evidence="3 4">
    <name type="scientific">Vagococcus silagei</name>
    <dbReference type="NCBI Taxonomy" id="2508885"/>
    <lineage>
        <taxon>Bacteria</taxon>
        <taxon>Bacillati</taxon>
        <taxon>Bacillota</taxon>
        <taxon>Bacilli</taxon>
        <taxon>Lactobacillales</taxon>
        <taxon>Enterococcaceae</taxon>
        <taxon>Vagococcus</taxon>
    </lineage>
</organism>
<dbReference type="Pfam" id="PF00534">
    <property type="entry name" value="Glycos_transf_1"/>
    <property type="match status" value="1"/>
</dbReference>
<dbReference type="AlphaFoldDB" id="A0A4V3TUS7"/>
<keyword evidence="1 3" id="KW-0808">Transferase</keyword>
<dbReference type="InterPro" id="IPR001296">
    <property type="entry name" value="Glyco_trans_1"/>
</dbReference>
<dbReference type="OrthoDB" id="9787617at2"/>
<evidence type="ECO:0000313" key="3">
    <source>
        <dbReference type="EMBL" id="THB60159.1"/>
    </source>
</evidence>
<gene>
    <name evidence="3" type="ORF">ESZ54_11815</name>
</gene>
<sequence>MRVCFVSEDYNMGGIQKVTHILGKEFFENNMEVYFYSLTKSVSFYDDILIESKPNQLIYRGFRHYNKKIQVKLLNSYNPEKIWKHNLNHLLHILKSKEINVIIMNGGLLTSMIPILKENYPHGVFIAWQHSSVSKYFSDYYSEILDFYKRGLSIADSVVCLSEVDLKILNEFNDNVFQIDNPTDLKPNNLTKCDKILDPKIGFVSRLDFHTKGIDYLIEIINILPDNYSFYFAGINEKQLSDEDLFLFKNIQSRVHFLGQLKESEMTKFYEEVDLIVSTSRWEGFGLGLIEAMAFGVPVVTFKNTGPLEILGSSEIYKDMIIDKPDTKAFAKKIEEVVNDELLYSELQVAGIKISNKYSSNFIYKNWINMINIVNERNK</sequence>
<dbReference type="GO" id="GO:0016757">
    <property type="term" value="F:glycosyltransferase activity"/>
    <property type="evidence" value="ECO:0007669"/>
    <property type="project" value="InterPro"/>
</dbReference>
<dbReference type="PANTHER" id="PTHR46401:SF2">
    <property type="entry name" value="GLYCOSYLTRANSFERASE WBBK-RELATED"/>
    <property type="match status" value="1"/>
</dbReference>
<feature type="domain" description="Glycosyl transferase family 1" evidence="2">
    <location>
        <begin position="199"/>
        <end position="347"/>
    </location>
</feature>
<reference evidence="3 4" key="1">
    <citation type="submission" date="2019-01" db="EMBL/GenBank/DDBJ databases">
        <title>Vagococcus silagei sp. nov. isolated from brewer's grain.</title>
        <authorList>
            <person name="Guu J.-R."/>
        </authorList>
    </citation>
    <scope>NUCLEOTIDE SEQUENCE [LARGE SCALE GENOMIC DNA]</scope>
    <source>
        <strain evidence="3 4">2B-2</strain>
    </source>
</reference>
<accession>A0A4V3TUS7</accession>
<evidence type="ECO:0000256" key="1">
    <source>
        <dbReference type="ARBA" id="ARBA00022679"/>
    </source>
</evidence>
<keyword evidence="4" id="KW-1185">Reference proteome</keyword>
<name>A0A4V3TUS7_9ENTE</name>